<dbReference type="Pfam" id="PF00563">
    <property type="entry name" value="EAL"/>
    <property type="match status" value="1"/>
</dbReference>
<dbReference type="PANTHER" id="PTHR44757">
    <property type="entry name" value="DIGUANYLATE CYCLASE DGCP"/>
    <property type="match status" value="1"/>
</dbReference>
<dbReference type="NCBIfam" id="TIGR00254">
    <property type="entry name" value="GGDEF"/>
    <property type="match status" value="2"/>
</dbReference>
<name>A0A643FAJ2_IDEDE</name>
<sequence>MRSSGASSLQEQVEDRPKVLLVDDDEVNLMLVSAALSKHGFDVTEASSGDEALRILGGWIQDLVVLDARMPGLDGFETCEELRGMYGLENVPVLMLTGLDDEASIKRAYDAGATDFFVKSNQWSLLAGRLRHMLRAARTQQELIRSRAKLARAQDLARMGSFEWWHHPERGLPFGMELSEEALRVFGSAPDDRLSFRDLLRMMTREERHGLIRGMRQIVRQVFGIAMDVPLSRGVKRNRIIHVEGEPEFGEYGQCVGYTGIVQDVTERHQAEDSIRKLANKDPLTQLPNRRQFNWRAERALEQARRMGHKMALLLIDLDRFKNINDTLGHAAGDELLLEVSMRLRGCVRHSDQIFDGTVEAVGSRFHRALEAVGRLGGDEFVALLPEVEDERDAERVAQRILEALRQPVYVADQEFFATASVGIALYPQDGQTVADLLRNADVAMYAAKDRGRNGSVLYTPNLAVRDREKLELETALHKAIERNELVLYYQPKVDAQSGRLMGVEALMRWRRGDALVPPNEFIPMAEETGLIVPLSEWALREAARQAHEWRQAFGFNESIAVNMPSRMFLRQDLVDLIHEAVKPYGIPHRMLLLEITESSLMKDLQSILPTLHRLNEVGVQISVDDFGTGYSSLQYLTELPISELKIDRSFVNKLGREPKASEVIHLIISLAQALSLRVVAEGVENTTQMNLLRSLQCRMMQGYLISRPMPGADLPAWVAEHVAVPSATAAAEPLALSQAGETHPAASR</sequence>
<evidence type="ECO:0000259" key="3">
    <source>
        <dbReference type="PROSITE" id="PS50113"/>
    </source>
</evidence>
<feature type="domain" description="Response regulatory" evidence="2">
    <location>
        <begin position="18"/>
        <end position="134"/>
    </location>
</feature>
<dbReference type="SUPFAM" id="SSF55785">
    <property type="entry name" value="PYP-like sensor domain (PAS domain)"/>
    <property type="match status" value="1"/>
</dbReference>
<dbReference type="InterPro" id="IPR011006">
    <property type="entry name" value="CheY-like_superfamily"/>
</dbReference>
<dbReference type="SMART" id="SM00448">
    <property type="entry name" value="REC"/>
    <property type="match status" value="1"/>
</dbReference>
<dbReference type="InterPro" id="IPR029787">
    <property type="entry name" value="Nucleotide_cyclase"/>
</dbReference>
<accession>A0A643FAJ2</accession>
<dbReference type="RefSeq" id="WP_151124442.1">
    <property type="nucleotide sequence ID" value="NZ_CP088081.1"/>
</dbReference>
<gene>
    <name evidence="6" type="ORF">F7Q92_12390</name>
</gene>
<dbReference type="CDD" id="cd17574">
    <property type="entry name" value="REC_OmpR"/>
    <property type="match status" value="1"/>
</dbReference>
<dbReference type="SMART" id="SM00267">
    <property type="entry name" value="GGDEF"/>
    <property type="match status" value="1"/>
</dbReference>
<dbReference type="Gene3D" id="3.20.20.450">
    <property type="entry name" value="EAL domain"/>
    <property type="match status" value="1"/>
</dbReference>
<evidence type="ECO:0000313" key="7">
    <source>
        <dbReference type="Proteomes" id="UP000430120"/>
    </source>
</evidence>
<dbReference type="InterPro" id="IPR035965">
    <property type="entry name" value="PAS-like_dom_sf"/>
</dbReference>
<keyword evidence="7" id="KW-1185">Reference proteome</keyword>
<evidence type="ECO:0000259" key="4">
    <source>
        <dbReference type="PROSITE" id="PS50883"/>
    </source>
</evidence>
<dbReference type="CDD" id="cd01948">
    <property type="entry name" value="EAL"/>
    <property type="match status" value="1"/>
</dbReference>
<dbReference type="SUPFAM" id="SSF55073">
    <property type="entry name" value="Nucleotide cyclase"/>
    <property type="match status" value="1"/>
</dbReference>
<feature type="domain" description="GGDEF" evidence="5">
    <location>
        <begin position="309"/>
        <end position="461"/>
    </location>
</feature>
<evidence type="ECO:0000259" key="5">
    <source>
        <dbReference type="PROSITE" id="PS50887"/>
    </source>
</evidence>
<reference evidence="6 7" key="1">
    <citation type="submission" date="2019-09" db="EMBL/GenBank/DDBJ databases">
        <title>Draft genome sequences of 48 bacterial type strains from the CCUG.</title>
        <authorList>
            <person name="Tunovic T."/>
            <person name="Pineiro-Iglesias B."/>
            <person name="Unosson C."/>
            <person name="Inganas E."/>
            <person name="Ohlen M."/>
            <person name="Cardew S."/>
            <person name="Jensie-Markopoulos S."/>
            <person name="Salva-Serra F."/>
            <person name="Jaen-Luchoro D."/>
            <person name="Karlsson R."/>
            <person name="Svensson-Stadler L."/>
            <person name="Chun J."/>
            <person name="Moore E."/>
        </authorList>
    </citation>
    <scope>NUCLEOTIDE SEQUENCE [LARGE SCALE GENOMIC DNA]</scope>
    <source>
        <strain evidence="6 7">CCUG 30977</strain>
    </source>
</reference>
<keyword evidence="1" id="KW-0597">Phosphoprotein</keyword>
<feature type="modified residue" description="4-aspartylphosphate" evidence="1">
    <location>
        <position position="67"/>
    </location>
</feature>
<dbReference type="InterPro" id="IPR000160">
    <property type="entry name" value="GGDEF_dom"/>
</dbReference>
<dbReference type="InterPro" id="IPR035919">
    <property type="entry name" value="EAL_sf"/>
</dbReference>
<dbReference type="GO" id="GO:0000160">
    <property type="term" value="P:phosphorelay signal transduction system"/>
    <property type="evidence" value="ECO:0007669"/>
    <property type="project" value="InterPro"/>
</dbReference>
<dbReference type="SMART" id="SM00052">
    <property type="entry name" value="EAL"/>
    <property type="match status" value="1"/>
</dbReference>
<dbReference type="AlphaFoldDB" id="A0A643FAJ2"/>
<evidence type="ECO:0000259" key="2">
    <source>
        <dbReference type="PROSITE" id="PS50110"/>
    </source>
</evidence>
<dbReference type="InterPro" id="IPR043128">
    <property type="entry name" value="Rev_trsase/Diguanyl_cyclase"/>
</dbReference>
<dbReference type="Pfam" id="PF00072">
    <property type="entry name" value="Response_reg"/>
    <property type="match status" value="1"/>
</dbReference>
<organism evidence="6 7">
    <name type="scientific">Ideonella dechloratans</name>
    <dbReference type="NCBI Taxonomy" id="36863"/>
    <lineage>
        <taxon>Bacteria</taxon>
        <taxon>Pseudomonadati</taxon>
        <taxon>Pseudomonadota</taxon>
        <taxon>Betaproteobacteria</taxon>
        <taxon>Burkholderiales</taxon>
        <taxon>Sphaerotilaceae</taxon>
        <taxon>Ideonella</taxon>
    </lineage>
</organism>
<dbReference type="InterPro" id="IPR000700">
    <property type="entry name" value="PAS-assoc_C"/>
</dbReference>
<dbReference type="InterPro" id="IPR001633">
    <property type="entry name" value="EAL_dom"/>
</dbReference>
<feature type="domain" description="EAL" evidence="4">
    <location>
        <begin position="470"/>
        <end position="723"/>
    </location>
</feature>
<dbReference type="PANTHER" id="PTHR44757:SF2">
    <property type="entry name" value="BIOFILM ARCHITECTURE MAINTENANCE PROTEIN MBAA"/>
    <property type="match status" value="1"/>
</dbReference>
<feature type="domain" description="PAC" evidence="3">
    <location>
        <begin position="225"/>
        <end position="277"/>
    </location>
</feature>
<dbReference type="Gene3D" id="3.30.70.270">
    <property type="match status" value="1"/>
</dbReference>
<dbReference type="Gene3D" id="3.40.50.2300">
    <property type="match status" value="1"/>
</dbReference>
<dbReference type="PROSITE" id="PS50110">
    <property type="entry name" value="RESPONSE_REGULATORY"/>
    <property type="match status" value="1"/>
</dbReference>
<dbReference type="Proteomes" id="UP000430120">
    <property type="component" value="Unassembled WGS sequence"/>
</dbReference>
<dbReference type="PROSITE" id="PS50887">
    <property type="entry name" value="GGDEF"/>
    <property type="match status" value="1"/>
</dbReference>
<proteinExistence type="predicted"/>
<dbReference type="OrthoDB" id="9813903at2"/>
<comment type="caution">
    <text evidence="6">The sequence shown here is derived from an EMBL/GenBank/DDBJ whole genome shotgun (WGS) entry which is preliminary data.</text>
</comment>
<protein>
    <submittedName>
        <fullName evidence="6">EAL domain-containing protein</fullName>
    </submittedName>
</protein>
<dbReference type="InterPro" id="IPR052155">
    <property type="entry name" value="Biofilm_reg_signaling"/>
</dbReference>
<evidence type="ECO:0000256" key="1">
    <source>
        <dbReference type="PROSITE-ProRule" id="PRU00169"/>
    </source>
</evidence>
<dbReference type="EMBL" id="VZPB01000027">
    <property type="protein sequence ID" value="KAB0581072.1"/>
    <property type="molecule type" value="Genomic_DNA"/>
</dbReference>
<dbReference type="PROSITE" id="PS50883">
    <property type="entry name" value="EAL"/>
    <property type="match status" value="1"/>
</dbReference>
<dbReference type="Pfam" id="PF00990">
    <property type="entry name" value="GGDEF"/>
    <property type="match status" value="2"/>
</dbReference>
<dbReference type="Gene3D" id="3.30.450.20">
    <property type="entry name" value="PAS domain"/>
    <property type="match status" value="1"/>
</dbReference>
<dbReference type="InterPro" id="IPR001789">
    <property type="entry name" value="Sig_transdc_resp-reg_receiver"/>
</dbReference>
<dbReference type="CDD" id="cd01949">
    <property type="entry name" value="GGDEF"/>
    <property type="match status" value="1"/>
</dbReference>
<dbReference type="SUPFAM" id="SSF141868">
    <property type="entry name" value="EAL domain-like"/>
    <property type="match status" value="1"/>
</dbReference>
<evidence type="ECO:0000313" key="6">
    <source>
        <dbReference type="EMBL" id="KAB0581072.1"/>
    </source>
</evidence>
<dbReference type="PROSITE" id="PS50113">
    <property type="entry name" value="PAC"/>
    <property type="match status" value="1"/>
</dbReference>
<dbReference type="SUPFAM" id="SSF52172">
    <property type="entry name" value="CheY-like"/>
    <property type="match status" value="1"/>
</dbReference>